<name>C6BRR3_MARSD</name>
<dbReference type="STRING" id="526222.Desal_1441"/>
<dbReference type="RefSeq" id="WP_015851321.1">
    <property type="nucleotide sequence ID" value="NC_012881.1"/>
</dbReference>
<protein>
    <submittedName>
        <fullName evidence="1">Uncharacterized protein</fullName>
    </submittedName>
</protein>
<dbReference type="HOGENOM" id="CLU_021036_0_0_7"/>
<evidence type="ECO:0000313" key="1">
    <source>
        <dbReference type="EMBL" id="ACS79503.1"/>
    </source>
</evidence>
<evidence type="ECO:0000313" key="2">
    <source>
        <dbReference type="Proteomes" id="UP000002601"/>
    </source>
</evidence>
<dbReference type="AlphaFoldDB" id="C6BRR3"/>
<organism evidence="1 2">
    <name type="scientific">Maridesulfovibrio salexigens (strain ATCC 14822 / DSM 2638 / NCIMB 8403 / VKM B-1763)</name>
    <name type="common">Desulfovibrio salexigens</name>
    <dbReference type="NCBI Taxonomy" id="526222"/>
    <lineage>
        <taxon>Bacteria</taxon>
        <taxon>Pseudomonadati</taxon>
        <taxon>Thermodesulfobacteriota</taxon>
        <taxon>Desulfovibrionia</taxon>
        <taxon>Desulfovibrionales</taxon>
        <taxon>Desulfovibrionaceae</taxon>
        <taxon>Maridesulfovibrio</taxon>
    </lineage>
</organism>
<gene>
    <name evidence="1" type="ordered locus">Desal_1441</name>
</gene>
<dbReference type="eggNOG" id="ENOG502Z8BQ">
    <property type="taxonomic scope" value="Bacteria"/>
</dbReference>
<proteinExistence type="predicted"/>
<reference evidence="1 2" key="1">
    <citation type="submission" date="2009-06" db="EMBL/GenBank/DDBJ databases">
        <title>Complete sequence of Desulfovibrio salexigens DSM 2638.</title>
        <authorList>
            <consortium name="US DOE Joint Genome Institute"/>
            <person name="Lucas S."/>
            <person name="Copeland A."/>
            <person name="Lapidus A."/>
            <person name="Glavina del Rio T."/>
            <person name="Tice H."/>
            <person name="Bruce D."/>
            <person name="Goodwin L."/>
            <person name="Pitluck S."/>
            <person name="Munk A.C."/>
            <person name="Brettin T."/>
            <person name="Detter J.C."/>
            <person name="Han C."/>
            <person name="Tapia R."/>
            <person name="Larimer F."/>
            <person name="Land M."/>
            <person name="Hauser L."/>
            <person name="Kyrpides N."/>
            <person name="Anderson I."/>
            <person name="Wall J.D."/>
            <person name="Arkin A.P."/>
            <person name="Dehal P."/>
            <person name="Chivian D."/>
            <person name="Giles B."/>
            <person name="Hazen T.C."/>
        </authorList>
    </citation>
    <scope>NUCLEOTIDE SEQUENCE [LARGE SCALE GENOMIC DNA]</scope>
    <source>
        <strain evidence="2">ATCC 14822 / DSM 2638 / NCIMB 8403 / VKM B-1763</strain>
    </source>
</reference>
<dbReference type="KEGG" id="dsa:Desal_1441"/>
<keyword evidence="2" id="KW-1185">Reference proteome</keyword>
<sequence>MSVSLIMTNFSAGELSPRLGGRVDLAKYSNGLAELENMFTHPHGGASRRTGFRFIREVMGRNQLPSASLDSAINWTVGNGWTVASANASCDGSQTDESTLSRNLELVADRIYEISFNVTGFNSGAVCVSAGSDSLSEYVAADGSYTFRSKADADGLLSIIADADFSGAVEAVQVREINPATRLIPFEFSTEQAYVLEFTDRNIRIFKNGGIVVDDQGSPVEIQSPYTETDLPGIRFTQSADVMYLVHPEVQPYKLSRTSHVDWKMELVAFSSPPQEWNSEKGFPSCVTFFEERLCFAASPSNPQTIWMSKAGSYEDFAVSSPVVDDDACTYTLSADQVNAIRWMVSAKKLIMGTSGGEWWLSGGSSLDSVTPNSVMVRRETTHGSAAIPPVVVGGVMLFLQREGRTIRELSYSFEADGYTAPDLTILAEHLTRSNSITEWAYQQSPDSVIWMTRDDGVMVGLTYQREHEVVGFHRHTTDGKFRSVCTVPGPTQEEVWVVVEREVGGISRKYVERMENQFVGEGSVDAFFVDSGLTYDQGVADTVFSGLEHLEGKTVSVLADGAVRPDVVVKDGAITLASPAKVVHAGLPYISNMKTLRIEGGAMSGGTAQGRKKRISHVTVRLFQSLGLQVGYDGEHLERAPFRTSADKVGGAPALYTGDYEVKFNRGYDRDGQIYIRQDQPLPLSVLALIPEVSVYS</sequence>
<dbReference type="EMBL" id="CP001649">
    <property type="protein sequence ID" value="ACS79503.1"/>
    <property type="molecule type" value="Genomic_DNA"/>
</dbReference>
<dbReference type="OrthoDB" id="5438497at2"/>
<accession>C6BRR3</accession>
<dbReference type="Proteomes" id="UP000002601">
    <property type="component" value="Chromosome"/>
</dbReference>